<dbReference type="RefSeq" id="XP_025572530.1">
    <property type="nucleotide sequence ID" value="XM_025713878.1"/>
</dbReference>
<feature type="compositionally biased region" description="Polar residues" evidence="1">
    <location>
        <begin position="403"/>
        <end position="414"/>
    </location>
</feature>
<dbReference type="VEuPathDB" id="FungiDB:BO80DRAFT_163565"/>
<feature type="compositionally biased region" description="Basic residues" evidence="1">
    <location>
        <begin position="470"/>
        <end position="479"/>
    </location>
</feature>
<gene>
    <name evidence="2" type="ORF">BO80DRAFT_163565</name>
</gene>
<dbReference type="AlphaFoldDB" id="A0A395GS53"/>
<keyword evidence="3" id="KW-1185">Reference proteome</keyword>
<dbReference type="STRING" id="1448316.A0A395GS53"/>
<organism evidence="2 3">
    <name type="scientific">Aspergillus ibericus CBS 121593</name>
    <dbReference type="NCBI Taxonomy" id="1448316"/>
    <lineage>
        <taxon>Eukaryota</taxon>
        <taxon>Fungi</taxon>
        <taxon>Dikarya</taxon>
        <taxon>Ascomycota</taxon>
        <taxon>Pezizomycotina</taxon>
        <taxon>Eurotiomycetes</taxon>
        <taxon>Eurotiomycetidae</taxon>
        <taxon>Eurotiales</taxon>
        <taxon>Aspergillaceae</taxon>
        <taxon>Aspergillus</taxon>
        <taxon>Aspergillus subgen. Circumdati</taxon>
    </lineage>
</organism>
<evidence type="ECO:0000313" key="2">
    <source>
        <dbReference type="EMBL" id="RAK98202.1"/>
    </source>
</evidence>
<evidence type="ECO:0000313" key="3">
    <source>
        <dbReference type="Proteomes" id="UP000249402"/>
    </source>
</evidence>
<feature type="compositionally biased region" description="Polar residues" evidence="1">
    <location>
        <begin position="274"/>
        <end position="299"/>
    </location>
</feature>
<accession>A0A395GS53</accession>
<name>A0A395GS53_9EURO</name>
<evidence type="ECO:0000256" key="1">
    <source>
        <dbReference type="SAM" id="MobiDB-lite"/>
    </source>
</evidence>
<dbReference type="EMBL" id="KZ824455">
    <property type="protein sequence ID" value="RAK98202.1"/>
    <property type="molecule type" value="Genomic_DNA"/>
</dbReference>
<feature type="compositionally biased region" description="Low complexity" evidence="1">
    <location>
        <begin position="339"/>
        <end position="368"/>
    </location>
</feature>
<dbReference type="Proteomes" id="UP000249402">
    <property type="component" value="Unassembled WGS sequence"/>
</dbReference>
<dbReference type="OrthoDB" id="4493237at2759"/>
<feature type="region of interest" description="Disordered" evidence="1">
    <location>
        <begin position="1"/>
        <end position="91"/>
    </location>
</feature>
<feature type="compositionally biased region" description="Low complexity" evidence="1">
    <location>
        <begin position="119"/>
        <end position="131"/>
    </location>
</feature>
<feature type="compositionally biased region" description="Basic and acidic residues" evidence="1">
    <location>
        <begin position="424"/>
        <end position="435"/>
    </location>
</feature>
<feature type="region of interest" description="Disordered" evidence="1">
    <location>
        <begin position="188"/>
        <end position="479"/>
    </location>
</feature>
<feature type="region of interest" description="Disordered" evidence="1">
    <location>
        <begin position="118"/>
        <end position="157"/>
    </location>
</feature>
<protein>
    <submittedName>
        <fullName evidence="2">Uncharacterized protein</fullName>
    </submittedName>
</protein>
<feature type="compositionally biased region" description="Polar residues" evidence="1">
    <location>
        <begin position="375"/>
        <end position="389"/>
    </location>
</feature>
<dbReference type="GeneID" id="37218743"/>
<feature type="compositionally biased region" description="Basic residues" evidence="1">
    <location>
        <begin position="436"/>
        <end position="447"/>
    </location>
</feature>
<reference evidence="2 3" key="1">
    <citation type="submission" date="2018-02" db="EMBL/GenBank/DDBJ databases">
        <title>The genomes of Aspergillus section Nigri reveals drivers in fungal speciation.</title>
        <authorList>
            <consortium name="DOE Joint Genome Institute"/>
            <person name="Vesth T.C."/>
            <person name="Nybo J."/>
            <person name="Theobald S."/>
            <person name="Brandl J."/>
            <person name="Frisvad J.C."/>
            <person name="Nielsen K.F."/>
            <person name="Lyhne E.K."/>
            <person name="Kogle M.E."/>
            <person name="Kuo A."/>
            <person name="Riley R."/>
            <person name="Clum A."/>
            <person name="Nolan M."/>
            <person name="Lipzen A."/>
            <person name="Salamov A."/>
            <person name="Henrissat B."/>
            <person name="Wiebenga A."/>
            <person name="De vries R.P."/>
            <person name="Grigoriev I.V."/>
            <person name="Mortensen U.H."/>
            <person name="Andersen M.R."/>
            <person name="Baker S.E."/>
        </authorList>
    </citation>
    <scope>NUCLEOTIDE SEQUENCE [LARGE SCALE GENOMIC DNA]</scope>
    <source>
        <strain evidence="2 3">CBS 121593</strain>
    </source>
</reference>
<proteinExistence type="predicted"/>
<sequence length="479" mass="52297">MYPTTAPLDLDYLNEQLLPRRYESEEEETSESELGAHDHAFSPVKTAGPFDSDTSDELSTVNSPESPVDKPFARLLPAYPSGKPSRPVSIDTVKRSSGTTFVPDSYIFDDDDDDVIIELPSPTSTSPLQSPIFLQPTVYQPPASPRSPSPALADSDDETDVLVAEQITFVEPSAKPNLILISPVTDSPVVEEPEPMSAVSAGVPDRFPPGRGLYSLDQGTKSQPLLSDKRPDHLHMKRGSLQLHSKYAKSTPRRAETDPFTTPRALADVPETSPPMSSRSRAMTWNRPQTSADSASNRGPQAGPLRRPPSMQNVGGGYTLFPSTRRTPGYPSDEFHARSSSLSYSIASSDLSLPSRTSSPAPYYSSPTFNRHRSGSNYSISSVPGNLSQRPPIRHSMMMKSATAPSVYSASSLRSEVESVYSMDPREGAEPDAKAARRKKSFRRSKPPKLEAPEPLPTSAPKSFMGFMLRGRRKSTIQK</sequence>